<accession>A0ABQ9PBR9</accession>
<dbReference type="InterPro" id="IPR005135">
    <property type="entry name" value="Endo/exonuclease/phosphatase"/>
</dbReference>
<name>A0ABQ9PBR9_9PEZI</name>
<comment type="caution">
    <text evidence="2">The sequence shown here is derived from an EMBL/GenBank/DDBJ whole genome shotgun (WGS) entry which is preliminary data.</text>
</comment>
<keyword evidence="3" id="KW-1185">Reference proteome</keyword>
<feature type="domain" description="Endonuclease/exonuclease/phosphatase" evidence="1">
    <location>
        <begin position="63"/>
        <end position="152"/>
    </location>
</feature>
<dbReference type="InterPro" id="IPR036691">
    <property type="entry name" value="Endo/exonu/phosph_ase_sf"/>
</dbReference>
<evidence type="ECO:0000259" key="1">
    <source>
        <dbReference type="Pfam" id="PF14529"/>
    </source>
</evidence>
<gene>
    <name evidence="2" type="ORF">CLIM01_14796</name>
</gene>
<sequence length="177" mass="19875">MDRELDSTSITVAREVMTPQEIIDNATDGATETPGVSRRTATTRAATLAKERAKPIEDDDKGLLLTMGDFNCYDYLWGGDDVLEGRQGEADPIIDLMSEYSLRSLLLRGTKTWEKNDAATTIDLSLLSEELVRTVVRCVLYETDYGSDYWAIETTFDIAAPEMESRPRLLLKNALWK</sequence>
<protein>
    <recommendedName>
        <fullName evidence="1">Endonuclease/exonuclease/phosphatase domain-containing protein</fullName>
    </recommendedName>
</protein>
<dbReference type="Gene3D" id="3.60.10.10">
    <property type="entry name" value="Endonuclease/exonuclease/phosphatase"/>
    <property type="match status" value="1"/>
</dbReference>
<organism evidence="2 3">
    <name type="scientific">Colletotrichum limetticola</name>
    <dbReference type="NCBI Taxonomy" id="1209924"/>
    <lineage>
        <taxon>Eukaryota</taxon>
        <taxon>Fungi</taxon>
        <taxon>Dikarya</taxon>
        <taxon>Ascomycota</taxon>
        <taxon>Pezizomycotina</taxon>
        <taxon>Sordariomycetes</taxon>
        <taxon>Hypocreomycetidae</taxon>
        <taxon>Glomerellales</taxon>
        <taxon>Glomerellaceae</taxon>
        <taxon>Colletotrichum</taxon>
        <taxon>Colletotrichum acutatum species complex</taxon>
    </lineage>
</organism>
<proteinExistence type="predicted"/>
<dbReference type="Proteomes" id="UP001169217">
    <property type="component" value="Unassembled WGS sequence"/>
</dbReference>
<dbReference type="EMBL" id="JARUPT010001057">
    <property type="protein sequence ID" value="KAK0367846.1"/>
    <property type="molecule type" value="Genomic_DNA"/>
</dbReference>
<dbReference type="Pfam" id="PF14529">
    <property type="entry name" value="Exo_endo_phos_2"/>
    <property type="match status" value="1"/>
</dbReference>
<dbReference type="SUPFAM" id="SSF56219">
    <property type="entry name" value="DNase I-like"/>
    <property type="match status" value="1"/>
</dbReference>
<evidence type="ECO:0000313" key="3">
    <source>
        <dbReference type="Proteomes" id="UP001169217"/>
    </source>
</evidence>
<evidence type="ECO:0000313" key="2">
    <source>
        <dbReference type="EMBL" id="KAK0367846.1"/>
    </source>
</evidence>
<reference evidence="2" key="1">
    <citation type="submission" date="2023-04" db="EMBL/GenBank/DDBJ databases">
        <title>Colletotrichum limetticola genome sequence.</title>
        <authorList>
            <person name="Baroncelli R."/>
        </authorList>
    </citation>
    <scope>NUCLEOTIDE SEQUENCE</scope>
    <source>
        <strain evidence="2">KLA-Anderson</strain>
    </source>
</reference>